<dbReference type="RefSeq" id="WP_176760971.1">
    <property type="nucleotide sequence ID" value="NZ_FNFJ01000001.1"/>
</dbReference>
<dbReference type="EMBL" id="FOGM01000006">
    <property type="protein sequence ID" value="SER63758.1"/>
    <property type="molecule type" value="Genomic_DNA"/>
</dbReference>
<dbReference type="AlphaFoldDB" id="A0A1H9QTI0"/>
<dbReference type="SMART" id="SM00354">
    <property type="entry name" value="HTH_LACI"/>
    <property type="match status" value="1"/>
</dbReference>
<dbReference type="Proteomes" id="UP000182764">
    <property type="component" value="Unassembled WGS sequence"/>
</dbReference>
<evidence type="ECO:0000259" key="4">
    <source>
        <dbReference type="PROSITE" id="PS50932"/>
    </source>
</evidence>
<evidence type="ECO:0000313" key="5">
    <source>
        <dbReference type="EMBL" id="SEL98877.1"/>
    </source>
</evidence>
<dbReference type="SUPFAM" id="SSF47413">
    <property type="entry name" value="lambda repressor-like DNA-binding domains"/>
    <property type="match status" value="1"/>
</dbReference>
<dbReference type="PROSITE" id="PS50932">
    <property type="entry name" value="HTH_LACI_2"/>
    <property type="match status" value="1"/>
</dbReference>
<proteinExistence type="predicted"/>
<dbReference type="GO" id="GO:0003700">
    <property type="term" value="F:DNA-binding transcription factor activity"/>
    <property type="evidence" value="ECO:0007669"/>
    <property type="project" value="TreeGrafter"/>
</dbReference>
<keyword evidence="1" id="KW-0805">Transcription regulation</keyword>
<sequence>MKKITMKDVAREAGVSVATVSYIINNREDQKISPETRNKVLQIINLLNYTPNQTAKSLVTQKSYIVALYYKEATSYLKKAEQLHFINKLSNFLHDKNYHLMCLSEPHIEKFDLADVILTLDINKEDFYRIGNANFAPLIALDSFVNDPLFFQINSDFQKLKELANTYFKGQNFTFMSLPIEDFERRELLKEVFPSLVFIETVDDLTQNNHKNILVIDSILNNLISSSETKLYIPNFSEEKFDKVFQAIEWASQRTEISNHNILV</sequence>
<gene>
    <name evidence="5" type="ORF">SAMN04487839_101599</name>
    <name evidence="6" type="ORF">SAMN04487840_10697</name>
</gene>
<dbReference type="PANTHER" id="PTHR30146:SF24">
    <property type="entry name" value="XYLOSE OPERON REGULATORY PROTEIN"/>
    <property type="match status" value="1"/>
</dbReference>
<dbReference type="InterPro" id="IPR000843">
    <property type="entry name" value="HTH_LacI"/>
</dbReference>
<dbReference type="Gene3D" id="1.10.260.40">
    <property type="entry name" value="lambda repressor-like DNA-binding domains"/>
    <property type="match status" value="1"/>
</dbReference>
<dbReference type="PROSITE" id="PS00356">
    <property type="entry name" value="HTH_LACI_1"/>
    <property type="match status" value="1"/>
</dbReference>
<evidence type="ECO:0000256" key="3">
    <source>
        <dbReference type="ARBA" id="ARBA00023163"/>
    </source>
</evidence>
<evidence type="ECO:0000256" key="2">
    <source>
        <dbReference type="ARBA" id="ARBA00023125"/>
    </source>
</evidence>
<evidence type="ECO:0000313" key="6">
    <source>
        <dbReference type="EMBL" id="SER63758.1"/>
    </source>
</evidence>
<reference evidence="7 8" key="1">
    <citation type="submission" date="2016-10" db="EMBL/GenBank/DDBJ databases">
        <authorList>
            <person name="de Groot N.N."/>
        </authorList>
    </citation>
    <scope>NUCLEOTIDE SEQUENCE [LARGE SCALE GENOMIC DNA]</scope>
    <source>
        <strain evidence="5 8">VTM1R29</strain>
        <strain evidence="6 7">VTM2R47</strain>
    </source>
</reference>
<keyword evidence="3" id="KW-0804">Transcription</keyword>
<feature type="domain" description="HTH lacI-type" evidence="4">
    <location>
        <begin position="4"/>
        <end position="60"/>
    </location>
</feature>
<evidence type="ECO:0000313" key="8">
    <source>
        <dbReference type="Proteomes" id="UP000182764"/>
    </source>
</evidence>
<name>A0A1H9QTI0_9STRE</name>
<dbReference type="Pfam" id="PF00356">
    <property type="entry name" value="LacI"/>
    <property type="match status" value="1"/>
</dbReference>
<evidence type="ECO:0000313" key="7">
    <source>
        <dbReference type="Proteomes" id="UP000182712"/>
    </source>
</evidence>
<dbReference type="Proteomes" id="UP000182712">
    <property type="component" value="Unassembled WGS sequence"/>
</dbReference>
<dbReference type="EMBL" id="FOBM01000001">
    <property type="protein sequence ID" value="SEL98877.1"/>
    <property type="molecule type" value="Genomic_DNA"/>
</dbReference>
<keyword evidence="2" id="KW-0238">DNA-binding</keyword>
<protein>
    <submittedName>
        <fullName evidence="6">Regulatory protein, lacI family</fullName>
    </submittedName>
</protein>
<dbReference type="PANTHER" id="PTHR30146">
    <property type="entry name" value="LACI-RELATED TRANSCRIPTIONAL REPRESSOR"/>
    <property type="match status" value="1"/>
</dbReference>
<organism evidence="6 7">
    <name type="scientific">Streptococcus gallolyticus</name>
    <dbReference type="NCBI Taxonomy" id="315405"/>
    <lineage>
        <taxon>Bacteria</taxon>
        <taxon>Bacillati</taxon>
        <taxon>Bacillota</taxon>
        <taxon>Bacilli</taxon>
        <taxon>Lactobacillales</taxon>
        <taxon>Streptococcaceae</taxon>
        <taxon>Streptococcus</taxon>
    </lineage>
</organism>
<dbReference type="InterPro" id="IPR010982">
    <property type="entry name" value="Lambda_DNA-bd_dom_sf"/>
</dbReference>
<accession>A0A1H9QTI0</accession>
<dbReference type="GO" id="GO:0000976">
    <property type="term" value="F:transcription cis-regulatory region binding"/>
    <property type="evidence" value="ECO:0007669"/>
    <property type="project" value="TreeGrafter"/>
</dbReference>
<evidence type="ECO:0000256" key="1">
    <source>
        <dbReference type="ARBA" id="ARBA00023015"/>
    </source>
</evidence>
<dbReference type="PRINTS" id="PR00036">
    <property type="entry name" value="HTHLACI"/>
</dbReference>
<dbReference type="CDD" id="cd01392">
    <property type="entry name" value="HTH_LacI"/>
    <property type="match status" value="1"/>
</dbReference>